<comment type="caution">
    <text evidence="2">The sequence shown here is derived from an EMBL/GenBank/DDBJ whole genome shotgun (WGS) entry which is preliminary data.</text>
</comment>
<proteinExistence type="predicted"/>
<reference evidence="2 3" key="1">
    <citation type="journal article" date="2016" name="Nat. Commun.">
        <title>Thousands of microbial genomes shed light on interconnected biogeochemical processes in an aquifer system.</title>
        <authorList>
            <person name="Anantharaman K."/>
            <person name="Brown C.T."/>
            <person name="Hug L.A."/>
            <person name="Sharon I."/>
            <person name="Castelle C.J."/>
            <person name="Probst A.J."/>
            <person name="Thomas B.C."/>
            <person name="Singh A."/>
            <person name="Wilkins M.J."/>
            <person name="Karaoz U."/>
            <person name="Brodie E.L."/>
            <person name="Williams K.H."/>
            <person name="Hubbard S.S."/>
            <person name="Banfield J.F."/>
        </authorList>
    </citation>
    <scope>NUCLEOTIDE SEQUENCE [LARGE SCALE GENOMIC DNA]</scope>
</reference>
<protein>
    <submittedName>
        <fullName evidence="2">Uncharacterized protein</fullName>
    </submittedName>
</protein>
<sequence>MKEKKMKYFKRNKANNSKKKNPHHNNLGPKCEGFCEGARIRGRVYKWSNKIMCKRCHDFYCAHFQTSANTRRKFLASMMRQTPQKTRKSFWSRIFG</sequence>
<name>A0A1F6G5Q6_9BACT</name>
<feature type="compositionally biased region" description="Basic residues" evidence="1">
    <location>
        <begin position="1"/>
        <end position="23"/>
    </location>
</feature>
<gene>
    <name evidence="2" type="ORF">A2609_01855</name>
</gene>
<dbReference type="EMBL" id="MFMU01000007">
    <property type="protein sequence ID" value="OGG93450.1"/>
    <property type="molecule type" value="Genomic_DNA"/>
</dbReference>
<organism evidence="2 3">
    <name type="scientific">Candidatus Kaiserbacteria bacterium RIFOXYD1_FULL_47_14</name>
    <dbReference type="NCBI Taxonomy" id="1798533"/>
    <lineage>
        <taxon>Bacteria</taxon>
        <taxon>Candidatus Kaiseribacteriota</taxon>
    </lineage>
</organism>
<evidence type="ECO:0000313" key="3">
    <source>
        <dbReference type="Proteomes" id="UP000176867"/>
    </source>
</evidence>
<feature type="region of interest" description="Disordered" evidence="1">
    <location>
        <begin position="1"/>
        <end position="27"/>
    </location>
</feature>
<dbReference type="AlphaFoldDB" id="A0A1F6G5Q6"/>
<dbReference type="Proteomes" id="UP000176867">
    <property type="component" value="Unassembled WGS sequence"/>
</dbReference>
<evidence type="ECO:0000256" key="1">
    <source>
        <dbReference type="SAM" id="MobiDB-lite"/>
    </source>
</evidence>
<accession>A0A1F6G5Q6</accession>
<evidence type="ECO:0000313" key="2">
    <source>
        <dbReference type="EMBL" id="OGG93450.1"/>
    </source>
</evidence>